<dbReference type="EMBL" id="UINC01036633">
    <property type="protein sequence ID" value="SVB30904.1"/>
    <property type="molecule type" value="Genomic_DNA"/>
</dbReference>
<reference evidence="1" key="1">
    <citation type="submission" date="2018-05" db="EMBL/GenBank/DDBJ databases">
        <authorList>
            <person name="Lanie J.A."/>
            <person name="Ng W.-L."/>
            <person name="Kazmierczak K.M."/>
            <person name="Andrzejewski T.M."/>
            <person name="Davidsen T.M."/>
            <person name="Wayne K.J."/>
            <person name="Tettelin H."/>
            <person name="Glass J.I."/>
            <person name="Rusch D."/>
            <person name="Podicherti R."/>
            <person name="Tsui H.-C.T."/>
            <person name="Winkler M.E."/>
        </authorList>
    </citation>
    <scope>NUCLEOTIDE SEQUENCE</scope>
</reference>
<evidence type="ECO:0000313" key="1">
    <source>
        <dbReference type="EMBL" id="SVB30904.1"/>
    </source>
</evidence>
<name>A0A382CYM7_9ZZZZ</name>
<proteinExistence type="predicted"/>
<accession>A0A382CYM7</accession>
<protein>
    <submittedName>
        <fullName evidence="1">Uncharacterized protein</fullName>
    </submittedName>
</protein>
<dbReference type="AlphaFoldDB" id="A0A382CYM7"/>
<organism evidence="1">
    <name type="scientific">marine metagenome</name>
    <dbReference type="NCBI Taxonomy" id="408172"/>
    <lineage>
        <taxon>unclassified sequences</taxon>
        <taxon>metagenomes</taxon>
        <taxon>ecological metagenomes</taxon>
    </lineage>
</organism>
<sequence length="64" mass="7662">MTFQRDTITLTPSIYLHARITQNTRFRLAILFFLNLIETTLKFISRARYTVFTSTLQVKRFSKM</sequence>
<gene>
    <name evidence="1" type="ORF">METZ01_LOCUS183758</name>
</gene>